<dbReference type="Pfam" id="PF02325">
    <property type="entry name" value="CCB3_YggT"/>
    <property type="match status" value="1"/>
</dbReference>
<keyword evidence="1" id="KW-0472">Membrane</keyword>
<dbReference type="Proteomes" id="UP001501470">
    <property type="component" value="Unassembled WGS sequence"/>
</dbReference>
<keyword evidence="1" id="KW-0812">Transmembrane</keyword>
<feature type="transmembrane region" description="Helical" evidence="1">
    <location>
        <begin position="68"/>
        <end position="91"/>
    </location>
</feature>
<reference evidence="3" key="1">
    <citation type="journal article" date="2019" name="Int. J. Syst. Evol. Microbiol.">
        <title>The Global Catalogue of Microorganisms (GCM) 10K type strain sequencing project: providing services to taxonomists for standard genome sequencing and annotation.</title>
        <authorList>
            <consortium name="The Broad Institute Genomics Platform"/>
            <consortium name="The Broad Institute Genome Sequencing Center for Infectious Disease"/>
            <person name="Wu L."/>
            <person name="Ma J."/>
        </authorList>
    </citation>
    <scope>NUCLEOTIDE SEQUENCE [LARGE SCALE GENOMIC DNA]</scope>
    <source>
        <strain evidence="3">JCM 15933</strain>
    </source>
</reference>
<dbReference type="InterPro" id="IPR003425">
    <property type="entry name" value="CCB3/YggT"/>
</dbReference>
<evidence type="ECO:0000313" key="2">
    <source>
        <dbReference type="EMBL" id="GAA1500158.1"/>
    </source>
</evidence>
<proteinExistence type="predicted"/>
<accession>A0ABP4K9M5</accession>
<organism evidence="2 3">
    <name type="scientific">Dactylosporangium maewongense</name>
    <dbReference type="NCBI Taxonomy" id="634393"/>
    <lineage>
        <taxon>Bacteria</taxon>
        <taxon>Bacillati</taxon>
        <taxon>Actinomycetota</taxon>
        <taxon>Actinomycetes</taxon>
        <taxon>Micromonosporales</taxon>
        <taxon>Micromonosporaceae</taxon>
        <taxon>Dactylosporangium</taxon>
    </lineage>
</organism>
<sequence>MGLVLGIVSLVLLVVQLLLIARAILDWSVVLAGPSAQGSIRSRVSAGVFAVTEPILAPVRRVLPPLRLGGVGIDLAFIVVFLSIIVLRAVIGMI</sequence>
<evidence type="ECO:0000256" key="1">
    <source>
        <dbReference type="SAM" id="Phobius"/>
    </source>
</evidence>
<comment type="caution">
    <text evidence="2">The sequence shown here is derived from an EMBL/GenBank/DDBJ whole genome shotgun (WGS) entry which is preliminary data.</text>
</comment>
<keyword evidence="1" id="KW-1133">Transmembrane helix</keyword>
<evidence type="ECO:0000313" key="3">
    <source>
        <dbReference type="Proteomes" id="UP001501470"/>
    </source>
</evidence>
<protein>
    <submittedName>
        <fullName evidence="2">YggT family protein</fullName>
    </submittedName>
</protein>
<gene>
    <name evidence="2" type="ORF">GCM10009827_005090</name>
</gene>
<name>A0ABP4K9M5_9ACTN</name>
<keyword evidence="3" id="KW-1185">Reference proteome</keyword>
<dbReference type="EMBL" id="BAAAQD010000001">
    <property type="protein sequence ID" value="GAA1500158.1"/>
    <property type="molecule type" value="Genomic_DNA"/>
</dbReference>